<keyword evidence="3" id="KW-1185">Reference proteome</keyword>
<feature type="domain" description="Inhibitor I9" evidence="1">
    <location>
        <begin position="5"/>
        <end position="49"/>
    </location>
</feature>
<reference evidence="2" key="1">
    <citation type="journal article" date="2014" name="Int. J. Syst. Evol. Microbiol.">
        <title>Complete genome sequence of Corynebacterium casei LMG S-19264T (=DSM 44701T), isolated from a smear-ripened cheese.</title>
        <authorList>
            <consortium name="US DOE Joint Genome Institute (JGI-PGF)"/>
            <person name="Walter F."/>
            <person name="Albersmeier A."/>
            <person name="Kalinowski J."/>
            <person name="Ruckert C."/>
        </authorList>
    </citation>
    <scope>NUCLEOTIDE SEQUENCE</scope>
    <source>
        <strain evidence="2">CGMCC 4.7403</strain>
    </source>
</reference>
<dbReference type="Pfam" id="PF05922">
    <property type="entry name" value="Inhibitor_I9"/>
    <property type="match status" value="1"/>
</dbReference>
<evidence type="ECO:0000259" key="1">
    <source>
        <dbReference type="Pfam" id="PF05922"/>
    </source>
</evidence>
<organism evidence="2 3">
    <name type="scientific">Streptomyces capitiformicae</name>
    <dbReference type="NCBI Taxonomy" id="2014920"/>
    <lineage>
        <taxon>Bacteria</taxon>
        <taxon>Bacillati</taxon>
        <taxon>Actinomycetota</taxon>
        <taxon>Actinomycetes</taxon>
        <taxon>Kitasatosporales</taxon>
        <taxon>Streptomycetaceae</taxon>
        <taxon>Streptomyces</taxon>
    </lineage>
</organism>
<dbReference type="Gene3D" id="3.30.70.80">
    <property type="entry name" value="Peptidase S8 propeptide/proteinase inhibitor I9"/>
    <property type="match status" value="1"/>
</dbReference>
<evidence type="ECO:0000313" key="3">
    <source>
        <dbReference type="Proteomes" id="UP000603227"/>
    </source>
</evidence>
<accession>A0A919GNH0</accession>
<dbReference type="EMBL" id="BNAT01000008">
    <property type="protein sequence ID" value="GHH87419.1"/>
    <property type="molecule type" value="Genomic_DNA"/>
</dbReference>
<dbReference type="AlphaFoldDB" id="A0A919GNH0"/>
<reference evidence="2" key="2">
    <citation type="submission" date="2020-09" db="EMBL/GenBank/DDBJ databases">
        <authorList>
            <person name="Sun Q."/>
            <person name="Zhou Y."/>
        </authorList>
    </citation>
    <scope>NUCLEOTIDE SEQUENCE</scope>
    <source>
        <strain evidence="2">CGMCC 4.7403</strain>
    </source>
</reference>
<comment type="caution">
    <text evidence="2">The sequence shown here is derived from an EMBL/GenBank/DDBJ whole genome shotgun (WGS) entry which is preliminary data.</text>
</comment>
<gene>
    <name evidence="2" type="ORF">GCM10017771_28530</name>
</gene>
<evidence type="ECO:0000313" key="2">
    <source>
        <dbReference type="EMBL" id="GHH87419.1"/>
    </source>
</evidence>
<dbReference type="SUPFAM" id="SSF54897">
    <property type="entry name" value="Protease propeptides/inhibitors"/>
    <property type="match status" value="1"/>
</dbReference>
<protein>
    <recommendedName>
        <fullName evidence="1">Inhibitor I9 domain-containing protein</fullName>
    </recommendedName>
</protein>
<dbReference type="InterPro" id="IPR037045">
    <property type="entry name" value="S8pro/Inhibitor_I9_sf"/>
</dbReference>
<sequence length="61" mass="6485">MATRNGAEVEQTYKKALNGYATEMTEAEVKQLAADPAVASVATGKTVHTRRTPTRPARAPA</sequence>
<proteinExistence type="predicted"/>
<dbReference type="Proteomes" id="UP000603227">
    <property type="component" value="Unassembled WGS sequence"/>
</dbReference>
<dbReference type="InterPro" id="IPR010259">
    <property type="entry name" value="S8pro/Inhibitor_I9"/>
</dbReference>
<name>A0A919GNH0_9ACTN</name>